<organism evidence="1 2">
    <name type="scientific">Paramuricea clavata</name>
    <name type="common">Red gorgonian</name>
    <name type="synonym">Violescent sea-whip</name>
    <dbReference type="NCBI Taxonomy" id="317549"/>
    <lineage>
        <taxon>Eukaryota</taxon>
        <taxon>Metazoa</taxon>
        <taxon>Cnidaria</taxon>
        <taxon>Anthozoa</taxon>
        <taxon>Octocorallia</taxon>
        <taxon>Malacalcyonacea</taxon>
        <taxon>Plexauridae</taxon>
        <taxon>Paramuricea</taxon>
    </lineage>
</organism>
<evidence type="ECO:0000313" key="2">
    <source>
        <dbReference type="Proteomes" id="UP001152795"/>
    </source>
</evidence>
<name>A0A6S7LP57_PARCT</name>
<accession>A0A6S7LP57</accession>
<dbReference type="EMBL" id="CACRXK020021862">
    <property type="protein sequence ID" value="CAB4036279.1"/>
    <property type="molecule type" value="Genomic_DNA"/>
</dbReference>
<protein>
    <submittedName>
        <fullName evidence="1">Uncharacterized protein</fullName>
    </submittedName>
</protein>
<reference evidence="1" key="1">
    <citation type="submission" date="2020-04" db="EMBL/GenBank/DDBJ databases">
        <authorList>
            <person name="Alioto T."/>
            <person name="Alioto T."/>
            <person name="Gomez Garrido J."/>
        </authorList>
    </citation>
    <scope>NUCLEOTIDE SEQUENCE</scope>
    <source>
        <strain evidence="1">A484AB</strain>
    </source>
</reference>
<evidence type="ECO:0000313" key="1">
    <source>
        <dbReference type="EMBL" id="CAB4036279.1"/>
    </source>
</evidence>
<gene>
    <name evidence="1" type="ORF">PACLA_8A003270</name>
</gene>
<comment type="caution">
    <text evidence="1">The sequence shown here is derived from an EMBL/GenBank/DDBJ whole genome shotgun (WGS) entry which is preliminary data.</text>
</comment>
<dbReference type="AlphaFoldDB" id="A0A6S7LP57"/>
<sequence>MDIKFIMMGYDLDISGNKKQLSEKLVTKLKSSEAMPKPGELMQELYDNMRRRTTNLSMGDAETNSA</sequence>
<dbReference type="Proteomes" id="UP001152795">
    <property type="component" value="Unassembled WGS sequence"/>
</dbReference>
<keyword evidence="2" id="KW-1185">Reference proteome</keyword>
<proteinExistence type="predicted"/>